<dbReference type="OrthoDB" id="6625856at2"/>
<dbReference type="RefSeq" id="WP_132926657.1">
    <property type="nucleotide sequence ID" value="NZ_SJOI01000001.1"/>
</dbReference>
<dbReference type="EMBL" id="SJOI01000001">
    <property type="protein sequence ID" value="TCL06894.1"/>
    <property type="molecule type" value="Genomic_DNA"/>
</dbReference>
<organism evidence="1 2">
    <name type="scientific">Sodalis ligni</name>
    <dbReference type="NCBI Taxonomy" id="2697027"/>
    <lineage>
        <taxon>Bacteria</taxon>
        <taxon>Pseudomonadati</taxon>
        <taxon>Pseudomonadota</taxon>
        <taxon>Gammaproteobacteria</taxon>
        <taxon>Enterobacterales</taxon>
        <taxon>Bruguierivoracaceae</taxon>
        <taxon>Sodalis</taxon>
    </lineage>
</organism>
<reference evidence="1 2" key="1">
    <citation type="submission" date="2019-02" db="EMBL/GenBank/DDBJ databases">
        <title>Investigation of anaerobic lignin degradation for improved lignocellulosic biofuels.</title>
        <authorList>
            <person name="Deangelis K."/>
        </authorList>
    </citation>
    <scope>NUCLEOTIDE SEQUENCE [LARGE SCALE GENOMIC DNA]</scope>
    <source>
        <strain evidence="1 2">159R</strain>
    </source>
</reference>
<dbReference type="AlphaFoldDB" id="A0A4R1NGQ8"/>
<dbReference type="InterPro" id="IPR010982">
    <property type="entry name" value="Lambda_DNA-bd_dom_sf"/>
</dbReference>
<protein>
    <recommendedName>
        <fullName evidence="3">YajA protein</fullName>
    </recommendedName>
</protein>
<sequence length="76" mass="8648">MLNKPTPDEVRAARIATGMTLKECAERFGYALTSWQQKENAKKGTRSLNIGEYELLLLLADMHPEYKLIARPLKDV</sequence>
<dbReference type="Gene3D" id="1.10.260.40">
    <property type="entry name" value="lambda repressor-like DNA-binding domains"/>
    <property type="match status" value="1"/>
</dbReference>
<accession>A0A4R1NGQ8</accession>
<gene>
    <name evidence="1" type="ORF">EZJ58_5191</name>
</gene>
<proteinExistence type="predicted"/>
<evidence type="ECO:0000313" key="1">
    <source>
        <dbReference type="EMBL" id="TCL06894.1"/>
    </source>
</evidence>
<keyword evidence="2" id="KW-1185">Reference proteome</keyword>
<comment type="caution">
    <text evidence="1">The sequence shown here is derived from an EMBL/GenBank/DDBJ whole genome shotgun (WGS) entry which is preliminary data.</text>
</comment>
<evidence type="ECO:0000313" key="2">
    <source>
        <dbReference type="Proteomes" id="UP000294555"/>
    </source>
</evidence>
<dbReference type="GO" id="GO:0003677">
    <property type="term" value="F:DNA binding"/>
    <property type="evidence" value="ECO:0007669"/>
    <property type="project" value="InterPro"/>
</dbReference>
<name>A0A4R1NGQ8_9GAMM</name>
<dbReference type="Proteomes" id="UP000294555">
    <property type="component" value="Unassembled WGS sequence"/>
</dbReference>
<evidence type="ECO:0008006" key="3">
    <source>
        <dbReference type="Google" id="ProtNLM"/>
    </source>
</evidence>